<dbReference type="Proteomes" id="UP000723463">
    <property type="component" value="Unassembled WGS sequence"/>
</dbReference>
<reference evidence="2" key="1">
    <citation type="journal article" date="2020" name="Fungal Divers.">
        <title>Resolving the Mortierellaceae phylogeny through synthesis of multi-gene phylogenetics and phylogenomics.</title>
        <authorList>
            <person name="Vandepol N."/>
            <person name="Liber J."/>
            <person name="Desiro A."/>
            <person name="Na H."/>
            <person name="Kennedy M."/>
            <person name="Barry K."/>
            <person name="Grigoriev I.V."/>
            <person name="Miller A.N."/>
            <person name="O'Donnell K."/>
            <person name="Stajich J.E."/>
            <person name="Bonito G."/>
        </authorList>
    </citation>
    <scope>NUCLEOTIDE SEQUENCE</scope>
    <source>
        <strain evidence="2">NRRL 2591</strain>
    </source>
</reference>
<dbReference type="AlphaFoldDB" id="A0A9P6F2V1"/>
<accession>A0A9P6F2V1</accession>
<organism evidence="2 3">
    <name type="scientific">Mortierella hygrophila</name>
    <dbReference type="NCBI Taxonomy" id="979708"/>
    <lineage>
        <taxon>Eukaryota</taxon>
        <taxon>Fungi</taxon>
        <taxon>Fungi incertae sedis</taxon>
        <taxon>Mucoromycota</taxon>
        <taxon>Mortierellomycotina</taxon>
        <taxon>Mortierellomycetes</taxon>
        <taxon>Mortierellales</taxon>
        <taxon>Mortierellaceae</taxon>
        <taxon>Mortierella</taxon>
    </lineage>
</organism>
<comment type="caution">
    <text evidence="2">The sequence shown here is derived from an EMBL/GenBank/DDBJ whole genome shotgun (WGS) entry which is preliminary data.</text>
</comment>
<evidence type="ECO:0000313" key="3">
    <source>
        <dbReference type="Proteomes" id="UP000723463"/>
    </source>
</evidence>
<feature type="compositionally biased region" description="Acidic residues" evidence="1">
    <location>
        <begin position="46"/>
        <end position="64"/>
    </location>
</feature>
<evidence type="ECO:0000256" key="1">
    <source>
        <dbReference type="SAM" id="MobiDB-lite"/>
    </source>
</evidence>
<feature type="non-terminal residue" evidence="2">
    <location>
        <position position="1"/>
    </location>
</feature>
<evidence type="ECO:0000313" key="2">
    <source>
        <dbReference type="EMBL" id="KAF9541174.1"/>
    </source>
</evidence>
<feature type="region of interest" description="Disordered" evidence="1">
    <location>
        <begin position="1"/>
        <end position="69"/>
    </location>
</feature>
<name>A0A9P6F2V1_9FUNG</name>
<sequence length="96" mass="10417">SLPDSDADHTHDATDETTPAEANDTIVESSSTETSIPESAALEHENESEEESEQESDNEEDEAPVFDPLDLIIDAALDLARPSNAIDHDFELVSVH</sequence>
<keyword evidence="3" id="KW-1185">Reference proteome</keyword>
<protein>
    <submittedName>
        <fullName evidence="2">Uncharacterized protein</fullName>
    </submittedName>
</protein>
<gene>
    <name evidence="2" type="ORF">EC957_003366</name>
</gene>
<dbReference type="EMBL" id="JAAAXW010000175">
    <property type="protein sequence ID" value="KAF9541174.1"/>
    <property type="molecule type" value="Genomic_DNA"/>
</dbReference>
<proteinExistence type="predicted"/>
<feature type="compositionally biased region" description="Low complexity" evidence="1">
    <location>
        <begin position="16"/>
        <end position="40"/>
    </location>
</feature>
<feature type="compositionally biased region" description="Basic and acidic residues" evidence="1">
    <location>
        <begin position="1"/>
        <end position="14"/>
    </location>
</feature>